<protein>
    <submittedName>
        <fullName evidence="2">Transcriptional regulator, contains XRE-family HTH domain</fullName>
    </submittedName>
</protein>
<reference evidence="2 3" key="1">
    <citation type="submission" date="2017-02" db="EMBL/GenBank/DDBJ databases">
        <authorList>
            <person name="Peterson S.W."/>
        </authorList>
    </citation>
    <scope>NUCLEOTIDE SEQUENCE [LARGE SCALE GENOMIC DNA]</scope>
    <source>
        <strain evidence="2 3">ATCC 27749</strain>
    </source>
</reference>
<dbReference type="GeneID" id="93337388"/>
<dbReference type="STRING" id="745368.SAMN02745178_00906"/>
<evidence type="ECO:0000313" key="3">
    <source>
        <dbReference type="Proteomes" id="UP000190286"/>
    </source>
</evidence>
<name>A0A1T4WQL5_9FIRM</name>
<dbReference type="Gene3D" id="1.10.260.40">
    <property type="entry name" value="lambda repressor-like DNA-binding domains"/>
    <property type="match status" value="1"/>
</dbReference>
<dbReference type="EMBL" id="FUYF01000003">
    <property type="protein sequence ID" value="SKA79158.1"/>
    <property type="molecule type" value="Genomic_DNA"/>
</dbReference>
<dbReference type="Proteomes" id="UP000190286">
    <property type="component" value="Unassembled WGS sequence"/>
</dbReference>
<dbReference type="Pfam" id="PF12844">
    <property type="entry name" value="HTH_19"/>
    <property type="match status" value="1"/>
</dbReference>
<dbReference type="OrthoDB" id="9785138at2"/>
<dbReference type="SUPFAM" id="SSF47413">
    <property type="entry name" value="lambda repressor-like DNA-binding domains"/>
    <property type="match status" value="1"/>
</dbReference>
<dbReference type="CDD" id="cd00093">
    <property type="entry name" value="HTH_XRE"/>
    <property type="match status" value="1"/>
</dbReference>
<dbReference type="SMART" id="SM00530">
    <property type="entry name" value="HTH_XRE"/>
    <property type="match status" value="1"/>
</dbReference>
<dbReference type="InterPro" id="IPR010982">
    <property type="entry name" value="Lambda_DNA-bd_dom_sf"/>
</dbReference>
<evidence type="ECO:0000259" key="1">
    <source>
        <dbReference type="PROSITE" id="PS50943"/>
    </source>
</evidence>
<evidence type="ECO:0000313" key="2">
    <source>
        <dbReference type="EMBL" id="SKA79158.1"/>
    </source>
</evidence>
<feature type="domain" description="HTH cro/C1-type" evidence="1">
    <location>
        <begin position="7"/>
        <end position="64"/>
    </location>
</feature>
<dbReference type="GO" id="GO:0003677">
    <property type="term" value="F:DNA binding"/>
    <property type="evidence" value="ECO:0007669"/>
    <property type="project" value="InterPro"/>
</dbReference>
<accession>A0A1T4WQL5</accession>
<organism evidence="2 3">
    <name type="scientific">Gemmiger formicilis</name>
    <dbReference type="NCBI Taxonomy" id="745368"/>
    <lineage>
        <taxon>Bacteria</taxon>
        <taxon>Bacillati</taxon>
        <taxon>Bacillota</taxon>
        <taxon>Clostridia</taxon>
        <taxon>Eubacteriales</taxon>
        <taxon>Gemmiger</taxon>
    </lineage>
</organism>
<keyword evidence="3" id="KW-1185">Reference proteome</keyword>
<dbReference type="PROSITE" id="PS50943">
    <property type="entry name" value="HTH_CROC1"/>
    <property type="match status" value="1"/>
</dbReference>
<dbReference type="InterPro" id="IPR001387">
    <property type="entry name" value="Cro/C1-type_HTH"/>
</dbReference>
<dbReference type="RefSeq" id="WP_078783903.1">
    <property type="nucleotide sequence ID" value="NZ_DAWAMF010000002.1"/>
</dbReference>
<sequence length="135" mass="16012">MKLGEKIKLVRKHRGLTQRELGERLHLDGNAANRIAQYESGFRTPKESRTKDIAKALNVREENFFTRAETPEDIIRLMIWYDWEHGCGGSVPIDTILLFDNFEEVEKLLKEWYSQKEKLRTRKITGAEYLEWMLQ</sequence>
<proteinExistence type="predicted"/>
<dbReference type="AlphaFoldDB" id="A0A1T4WQL5"/>
<gene>
    <name evidence="2" type="ORF">SAMN02745178_00906</name>
</gene>